<protein>
    <submittedName>
        <fullName evidence="1">6542_t:CDS:1</fullName>
    </submittedName>
</protein>
<evidence type="ECO:0000313" key="2">
    <source>
        <dbReference type="Proteomes" id="UP000789759"/>
    </source>
</evidence>
<name>A0A9N9KD97_9GLOM</name>
<evidence type="ECO:0000313" key="1">
    <source>
        <dbReference type="EMBL" id="CAG8823117.1"/>
    </source>
</evidence>
<comment type="caution">
    <text evidence="1">The sequence shown here is derived from an EMBL/GenBank/DDBJ whole genome shotgun (WGS) entry which is preliminary data.</text>
</comment>
<keyword evidence="2" id="KW-1185">Reference proteome</keyword>
<organism evidence="1 2">
    <name type="scientific">Cetraspora pellucida</name>
    <dbReference type="NCBI Taxonomy" id="1433469"/>
    <lineage>
        <taxon>Eukaryota</taxon>
        <taxon>Fungi</taxon>
        <taxon>Fungi incertae sedis</taxon>
        <taxon>Mucoromycota</taxon>
        <taxon>Glomeromycotina</taxon>
        <taxon>Glomeromycetes</taxon>
        <taxon>Diversisporales</taxon>
        <taxon>Gigasporaceae</taxon>
        <taxon>Cetraspora</taxon>
    </lineage>
</organism>
<dbReference type="EMBL" id="CAJVQA010052550">
    <property type="protein sequence ID" value="CAG8823117.1"/>
    <property type="molecule type" value="Genomic_DNA"/>
</dbReference>
<feature type="non-terminal residue" evidence="1">
    <location>
        <position position="1"/>
    </location>
</feature>
<reference evidence="1" key="1">
    <citation type="submission" date="2021-06" db="EMBL/GenBank/DDBJ databases">
        <authorList>
            <person name="Kallberg Y."/>
            <person name="Tangrot J."/>
            <person name="Rosling A."/>
        </authorList>
    </citation>
    <scope>NUCLEOTIDE SEQUENCE</scope>
    <source>
        <strain evidence="1">FL966</strain>
    </source>
</reference>
<accession>A0A9N9KD97</accession>
<dbReference type="AlphaFoldDB" id="A0A9N9KD97"/>
<sequence>ARKGYKDEVNAEYSRIHEKVVMLKTAHDNVEFSKQEEDKITTIKRCNIIRNMKRVSNNETWIKNIKETSTNINKINNLTKVLVNKGNLKNAYKI</sequence>
<proteinExistence type="predicted"/>
<dbReference type="Proteomes" id="UP000789759">
    <property type="component" value="Unassembled WGS sequence"/>
</dbReference>
<gene>
    <name evidence="1" type="ORF">CPELLU_LOCUS19880</name>
</gene>